<dbReference type="AlphaFoldDB" id="A0A516V5I8"/>
<dbReference type="OrthoDB" id="1412847at2"/>
<dbReference type="InterPro" id="IPR053145">
    <property type="entry name" value="AB_hydrolase_Est10"/>
</dbReference>
<dbReference type="EMBL" id="CP041742">
    <property type="protein sequence ID" value="QDQ73796.1"/>
    <property type="molecule type" value="Genomic_DNA"/>
</dbReference>
<dbReference type="SUPFAM" id="SSF53474">
    <property type="entry name" value="alpha/beta-Hydrolases"/>
    <property type="match status" value="1"/>
</dbReference>
<reference evidence="3 4" key="1">
    <citation type="submission" date="2019-07" db="EMBL/GenBank/DDBJ databases">
        <title>Lysobacter weifangensis sp. nov., isolated from bensulfuron-methyl contaminated farmland soil.</title>
        <authorList>
            <person name="Zhao H."/>
        </authorList>
    </citation>
    <scope>NUCLEOTIDE SEQUENCE [LARGE SCALE GENOMIC DNA]</scope>
    <source>
        <strain evidence="3 4">CC-Bw-6</strain>
    </source>
</reference>
<accession>A0A516V5I8</accession>
<protein>
    <submittedName>
        <fullName evidence="3">Alpha/beta hydrolase</fullName>
    </submittedName>
</protein>
<feature type="chain" id="PRO_5021873415" evidence="1">
    <location>
        <begin position="33"/>
        <end position="468"/>
    </location>
</feature>
<keyword evidence="4" id="KW-1185">Reference proteome</keyword>
<keyword evidence="1" id="KW-0732">Signal</keyword>
<sequence length="468" mass="50181">MLAVSNGITDMRIESMKSPLFAAVLACASAFAMPFPAASAAPEPAPADAALSRAIECYVGAYRLPGASIDVGPSDGGLRWRHVDGRSGKLVASGDGGWKSLEGWTDRDDGHRIALSGCGRDAVLSFDGAAAPRIALEIRETAFAGDGGTRLAGRLLMPEGDAKVPLVVLVHGAEQDSARAWDFMQRQLPAEGVAAFVYDKRGTGDSAGTYTQDYSVLANDAVAAMQEAKRMAGARAVRVGFRGGSQGGWVAPLAATRTHVDFVVVGYGLAVNALQEDREATILQMRLKGYAPDIIDSALEIVDAAGVLAGSDFQQGFEAFDAVRTKYRDQPWYKDVYGNFTHLLLPYYGDELRQKVRPYRFGTPWHYDPMPVLRELRTPQLWELGDADIDAPMGETFHRLRALAREGAPITIAVFPGGEHGMTTFEAGADGTRTSLRYAGGYTRMTVDFAKGKLGAAYGNARMYAPGQ</sequence>
<dbReference type="PANTHER" id="PTHR43265:SF1">
    <property type="entry name" value="ESTERASE ESTD"/>
    <property type="match status" value="1"/>
</dbReference>
<dbReference type="InterPro" id="IPR029058">
    <property type="entry name" value="AB_hydrolase_fold"/>
</dbReference>
<dbReference type="Gene3D" id="3.40.50.1820">
    <property type="entry name" value="alpha/beta hydrolase"/>
    <property type="match status" value="1"/>
</dbReference>
<organism evidence="3 4">
    <name type="scientific">Pseudoluteimonas lycopersici</name>
    <dbReference type="NCBI Taxonomy" id="1324796"/>
    <lineage>
        <taxon>Bacteria</taxon>
        <taxon>Pseudomonadati</taxon>
        <taxon>Pseudomonadota</taxon>
        <taxon>Gammaproteobacteria</taxon>
        <taxon>Lysobacterales</taxon>
        <taxon>Lysobacteraceae</taxon>
        <taxon>Pseudoluteimonas</taxon>
    </lineage>
</organism>
<evidence type="ECO:0000259" key="2">
    <source>
        <dbReference type="Pfam" id="PF12146"/>
    </source>
</evidence>
<proteinExistence type="predicted"/>
<gene>
    <name evidence="3" type="ORF">FNZ56_07875</name>
</gene>
<name>A0A516V5I8_9GAMM</name>
<evidence type="ECO:0000256" key="1">
    <source>
        <dbReference type="SAM" id="SignalP"/>
    </source>
</evidence>
<dbReference type="PANTHER" id="PTHR43265">
    <property type="entry name" value="ESTERASE ESTD"/>
    <property type="match status" value="1"/>
</dbReference>
<evidence type="ECO:0000313" key="4">
    <source>
        <dbReference type="Proteomes" id="UP000315891"/>
    </source>
</evidence>
<dbReference type="Pfam" id="PF12146">
    <property type="entry name" value="Hydrolase_4"/>
    <property type="match status" value="1"/>
</dbReference>
<feature type="signal peptide" evidence="1">
    <location>
        <begin position="1"/>
        <end position="32"/>
    </location>
</feature>
<dbReference type="InterPro" id="IPR022742">
    <property type="entry name" value="Hydrolase_4"/>
</dbReference>
<keyword evidence="3" id="KW-0378">Hydrolase</keyword>
<dbReference type="Proteomes" id="UP000315891">
    <property type="component" value="Chromosome"/>
</dbReference>
<feature type="domain" description="Serine aminopeptidase S33" evidence="2">
    <location>
        <begin position="166"/>
        <end position="259"/>
    </location>
</feature>
<evidence type="ECO:0000313" key="3">
    <source>
        <dbReference type="EMBL" id="QDQ73796.1"/>
    </source>
</evidence>
<dbReference type="GO" id="GO:0052689">
    <property type="term" value="F:carboxylic ester hydrolase activity"/>
    <property type="evidence" value="ECO:0007669"/>
    <property type="project" value="TreeGrafter"/>
</dbReference>